<protein>
    <submittedName>
        <fullName evidence="3">DUF4129 domain-containing protein</fullName>
    </submittedName>
</protein>
<keyword evidence="1" id="KW-0472">Membrane</keyword>
<evidence type="ECO:0000256" key="1">
    <source>
        <dbReference type="SAM" id="Phobius"/>
    </source>
</evidence>
<gene>
    <name evidence="3" type="ORF">M1843_14935</name>
</gene>
<comment type="caution">
    <text evidence="3">The sequence shown here is derived from an EMBL/GenBank/DDBJ whole genome shotgun (WGS) entry which is preliminary data.</text>
</comment>
<keyword evidence="1" id="KW-0812">Transmembrane</keyword>
<proteinExistence type="predicted"/>
<feature type="transmembrane region" description="Helical" evidence="1">
    <location>
        <begin position="68"/>
        <end position="89"/>
    </location>
</feature>
<feature type="domain" description="Protein-glutamine gamma-glutamyltransferase-like C-terminal" evidence="2">
    <location>
        <begin position="135"/>
        <end position="202"/>
    </location>
</feature>
<dbReference type="Pfam" id="PF13559">
    <property type="entry name" value="DUF4129"/>
    <property type="match status" value="1"/>
</dbReference>
<dbReference type="EMBL" id="JALQCY010000004">
    <property type="protein sequence ID" value="MCK9795045.1"/>
    <property type="molecule type" value="Genomic_DNA"/>
</dbReference>
<sequence>MTGTSMVHEALTALPVGVPVDPDRETAHRWLLEELSQPEYSTAPSLLERLLQWIGDLFDGLSLGEGRFPLAFVLVVVAVVVAAVAWWVAGPVRLTRRRRASVVVLGDDERSADELRAAADAAAARGDWSAAVLDRFRALVRSLEERVVLDERPGRTAQEAAHDAAARLPAVADELHRAAGLFDDVCYGTLPARPEDDGFLRDLDARVRDLRPAPGVSPPAESEVSA</sequence>
<dbReference type="Proteomes" id="UP001651050">
    <property type="component" value="Unassembled WGS sequence"/>
</dbReference>
<dbReference type="RefSeq" id="WP_416344895.1">
    <property type="nucleotide sequence ID" value="NZ_JALQCY010000004.1"/>
</dbReference>
<keyword evidence="1" id="KW-1133">Transmembrane helix</keyword>
<name>A0ABT0J6C5_9MICO</name>
<organism evidence="3 4">
    <name type="scientific">Isoptericola peretonis</name>
    <dbReference type="NCBI Taxonomy" id="2918523"/>
    <lineage>
        <taxon>Bacteria</taxon>
        <taxon>Bacillati</taxon>
        <taxon>Actinomycetota</taxon>
        <taxon>Actinomycetes</taxon>
        <taxon>Micrococcales</taxon>
        <taxon>Promicromonosporaceae</taxon>
        <taxon>Isoptericola</taxon>
    </lineage>
</organism>
<accession>A0ABT0J6C5</accession>
<keyword evidence="4" id="KW-1185">Reference proteome</keyword>
<evidence type="ECO:0000313" key="3">
    <source>
        <dbReference type="EMBL" id="MCK9795045.1"/>
    </source>
</evidence>
<evidence type="ECO:0000259" key="2">
    <source>
        <dbReference type="Pfam" id="PF13559"/>
    </source>
</evidence>
<reference evidence="3 4" key="1">
    <citation type="submission" date="2022-02" db="EMBL/GenBank/DDBJ databases">
        <title>The car tank lid bacteriome: a reservoir of bacteria with potential in bioremediation of fuel.</title>
        <authorList>
            <person name="Vidal-Verdu A."/>
            <person name="Gomez-Martinez D."/>
            <person name="Latorre-Perez A."/>
            <person name="Pereto J."/>
            <person name="Porcar M."/>
        </authorList>
    </citation>
    <scope>NUCLEOTIDE SEQUENCE [LARGE SCALE GENOMIC DNA]</scope>
    <source>
        <strain evidence="3 4">4D.3</strain>
    </source>
</reference>
<evidence type="ECO:0000313" key="4">
    <source>
        <dbReference type="Proteomes" id="UP001651050"/>
    </source>
</evidence>
<dbReference type="InterPro" id="IPR025403">
    <property type="entry name" value="TgpA-like_C"/>
</dbReference>